<accession>A0A3R9F6L0</accession>
<protein>
    <submittedName>
        <fullName evidence="1">Uncharacterized protein</fullName>
    </submittedName>
</protein>
<sequence length="48" mass="5780">MQRCELNRPEVQSLFISWLKAFTNHLKVSQFDALIIWKRESCLNEKLD</sequence>
<reference evidence="1 2" key="1">
    <citation type="submission" date="2018-12" db="EMBL/GenBank/DDBJ databases">
        <title>Genomic taxonomy of the Vibrionaceae family.</title>
        <authorList>
            <person name="Gomez-Gil B."/>
            <person name="Enciso-Ibarra K."/>
        </authorList>
    </citation>
    <scope>NUCLEOTIDE SEQUENCE [LARGE SCALE GENOMIC DNA]</scope>
    <source>
        <strain evidence="1 2">CAIM 594</strain>
    </source>
</reference>
<evidence type="ECO:0000313" key="1">
    <source>
        <dbReference type="EMBL" id="RSD31027.1"/>
    </source>
</evidence>
<dbReference type="OrthoDB" id="5829974at2"/>
<comment type="caution">
    <text evidence="1">The sequence shown here is derived from an EMBL/GenBank/DDBJ whole genome shotgun (WGS) entry which is preliminary data.</text>
</comment>
<proteinExistence type="predicted"/>
<name>A0A3R9F6L0_9VIBR</name>
<dbReference type="EMBL" id="RSFA01000045">
    <property type="protein sequence ID" value="RSD31027.1"/>
    <property type="molecule type" value="Genomic_DNA"/>
</dbReference>
<organism evidence="1 2">
    <name type="scientific">Vibrio pectenicida</name>
    <dbReference type="NCBI Taxonomy" id="62763"/>
    <lineage>
        <taxon>Bacteria</taxon>
        <taxon>Pseudomonadati</taxon>
        <taxon>Pseudomonadota</taxon>
        <taxon>Gammaproteobacteria</taxon>
        <taxon>Vibrionales</taxon>
        <taxon>Vibrionaceae</taxon>
        <taxon>Vibrio</taxon>
    </lineage>
</organism>
<gene>
    <name evidence="1" type="ORF">EJA03_10955</name>
</gene>
<evidence type="ECO:0000313" key="2">
    <source>
        <dbReference type="Proteomes" id="UP000269041"/>
    </source>
</evidence>
<keyword evidence="2" id="KW-1185">Reference proteome</keyword>
<dbReference type="AlphaFoldDB" id="A0A3R9F6L0"/>
<dbReference type="Proteomes" id="UP000269041">
    <property type="component" value="Unassembled WGS sequence"/>
</dbReference>